<dbReference type="AlphaFoldDB" id="B0SNL0"/>
<organism evidence="1 2">
    <name type="scientific">Leptospira biflexa serovar Patoc (strain Patoc 1 / ATCC 23582 / Paris)</name>
    <dbReference type="NCBI Taxonomy" id="456481"/>
    <lineage>
        <taxon>Bacteria</taxon>
        <taxon>Pseudomonadati</taxon>
        <taxon>Spirochaetota</taxon>
        <taxon>Spirochaetia</taxon>
        <taxon>Leptospirales</taxon>
        <taxon>Leptospiraceae</taxon>
        <taxon>Leptospira</taxon>
    </lineage>
</organism>
<evidence type="ECO:0000313" key="1">
    <source>
        <dbReference type="EMBL" id="ABZ97291.1"/>
    </source>
</evidence>
<dbReference type="STRING" id="456481.LEPBI_I1175"/>
<reference evidence="1 2" key="1">
    <citation type="journal article" date="2008" name="PLoS ONE">
        <title>Genome sequence of the saprophyte Leptospira biflexa provides insights into the evolution of Leptospira and the pathogenesis of leptospirosis.</title>
        <authorList>
            <person name="Picardeau M."/>
            <person name="Bulach D.M."/>
            <person name="Bouchier C."/>
            <person name="Zuerner R.L."/>
            <person name="Zidane N."/>
            <person name="Wilson P.J."/>
            <person name="Creno S."/>
            <person name="Kuczek E.S."/>
            <person name="Bommezzadri S."/>
            <person name="Davis J.C."/>
            <person name="McGrath A."/>
            <person name="Johnson M.J."/>
            <person name="Boursaux-Eude C."/>
            <person name="Seemann T."/>
            <person name="Rouy Z."/>
            <person name="Coppel R.L."/>
            <person name="Rood J.I."/>
            <person name="Lajus A."/>
            <person name="Davies J.K."/>
            <person name="Medigue C."/>
            <person name="Adler B."/>
        </authorList>
    </citation>
    <scope>NUCLEOTIDE SEQUENCE [LARGE SCALE GENOMIC DNA]</scope>
    <source>
        <strain evidence="2">Patoc 1 / ATCC 23582 / Paris</strain>
    </source>
</reference>
<dbReference type="EMBL" id="CP000786">
    <property type="protein sequence ID" value="ABZ97291.1"/>
    <property type="molecule type" value="Genomic_DNA"/>
</dbReference>
<dbReference type="Proteomes" id="UP000001847">
    <property type="component" value="Chromosome I"/>
</dbReference>
<dbReference type="KEGG" id="lbi:LEPBI_I1175"/>
<accession>B0SNL0</accession>
<sequence>MLSTHNLAGQAHNGCLLEIAHRRVYLASVLTNKAVGSYPTISPLPTNVGGILSVALSVPFLPFLEKKAQALLGPIVP</sequence>
<gene>
    <name evidence="1" type="ordered locus">LEPBI_I1175</name>
</gene>
<keyword evidence="2" id="KW-1185">Reference proteome</keyword>
<protein>
    <submittedName>
        <fullName evidence="1">Uncharacterized protein</fullName>
    </submittedName>
</protein>
<proteinExistence type="predicted"/>
<evidence type="ECO:0000313" key="2">
    <source>
        <dbReference type="Proteomes" id="UP000001847"/>
    </source>
</evidence>
<dbReference type="HOGENOM" id="CLU_2633743_0_0_12"/>
<name>B0SNL0_LEPBP</name>